<keyword evidence="3 6" id="KW-0539">Nucleus</keyword>
<dbReference type="InterPro" id="IPR001357">
    <property type="entry name" value="BRCT_dom"/>
</dbReference>
<dbReference type="CDD" id="cd07521">
    <property type="entry name" value="HAD_FCP1-like"/>
    <property type="match status" value="1"/>
</dbReference>
<dbReference type="PROSITE" id="PS50172">
    <property type="entry name" value="BRCT"/>
    <property type="match status" value="1"/>
</dbReference>
<evidence type="ECO:0000256" key="2">
    <source>
        <dbReference type="ARBA" id="ARBA00022801"/>
    </source>
</evidence>
<dbReference type="InterPro" id="IPR036412">
    <property type="entry name" value="HAD-like_sf"/>
</dbReference>
<dbReference type="InterPro" id="IPR039189">
    <property type="entry name" value="Fcp1"/>
</dbReference>
<keyword evidence="2 6" id="KW-0378">Hydrolase</keyword>
<accession>A0A1Q3CXE4</accession>
<evidence type="ECO:0000313" key="10">
    <source>
        <dbReference type="EMBL" id="GAV84889.1"/>
    </source>
</evidence>
<keyword evidence="11" id="KW-1185">Reference proteome</keyword>
<dbReference type="InterPro" id="IPR004274">
    <property type="entry name" value="FCP1_dom"/>
</dbReference>
<dbReference type="InterPro" id="IPR023214">
    <property type="entry name" value="HAD_sf"/>
</dbReference>
<evidence type="ECO:0000259" key="8">
    <source>
        <dbReference type="PROSITE" id="PS50172"/>
    </source>
</evidence>
<dbReference type="EC" id="3.1.3.16" evidence="6"/>
<dbReference type="SMART" id="SM00577">
    <property type="entry name" value="CPDc"/>
    <property type="match status" value="1"/>
</dbReference>
<feature type="domain" description="FCP1 homology" evidence="9">
    <location>
        <begin position="77"/>
        <end position="259"/>
    </location>
</feature>
<dbReference type="PANTHER" id="PTHR23081:SF36">
    <property type="entry name" value="RNA POLYMERASE II SUBUNIT A C-TERMINAL DOMAIN PHOSPHATASE"/>
    <property type="match status" value="1"/>
</dbReference>
<evidence type="ECO:0000259" key="9">
    <source>
        <dbReference type="PROSITE" id="PS50969"/>
    </source>
</evidence>
<comment type="catalytic activity">
    <reaction evidence="5 6">
        <text>O-phospho-L-threonyl-[protein] + H2O = L-threonyl-[protein] + phosphate</text>
        <dbReference type="Rhea" id="RHEA:47004"/>
        <dbReference type="Rhea" id="RHEA-COMP:11060"/>
        <dbReference type="Rhea" id="RHEA-COMP:11605"/>
        <dbReference type="ChEBI" id="CHEBI:15377"/>
        <dbReference type="ChEBI" id="CHEBI:30013"/>
        <dbReference type="ChEBI" id="CHEBI:43474"/>
        <dbReference type="ChEBI" id="CHEBI:61977"/>
        <dbReference type="EC" id="3.1.3.16"/>
    </reaction>
</comment>
<comment type="function">
    <text evidence="6">This promotes the activity of RNA polymerase II.</text>
</comment>
<reference evidence="11" key="1">
    <citation type="submission" date="2016-04" db="EMBL/GenBank/DDBJ databases">
        <title>Cephalotus genome sequencing.</title>
        <authorList>
            <person name="Fukushima K."/>
            <person name="Hasebe M."/>
            <person name="Fang X."/>
        </authorList>
    </citation>
    <scope>NUCLEOTIDE SEQUENCE [LARGE SCALE GENOMIC DNA]</scope>
    <source>
        <strain evidence="11">cv. St1</strain>
    </source>
</reference>
<dbReference type="Proteomes" id="UP000187406">
    <property type="component" value="Unassembled WGS sequence"/>
</dbReference>
<dbReference type="SMART" id="SM00292">
    <property type="entry name" value="BRCT"/>
    <property type="match status" value="1"/>
</dbReference>
<sequence length="387" mass="44000">MTIATYNSKPSASSSLPHTPSGDDTCTHPRVIGEYCDGCGQHVGPDYGLDFGYLLKGLRLSPDEAARLSEMETRRLSKHKKLVLVLDIDHTLVHSVASKYLNPEEKAFLLENGGSLNDCLFTQQSMGLSVKLRPFARTFLKEVSAMFEMYLYTRGERRYSLHVAKLLDPEATYFRDRVISREDGPAGFKTLDMVLGHRNSVLIVDDTESVWPKDKENLILIERYDYFAKKSSPTSHRYCENGTDESELDGGLAKVLRVVKAVHEMYFESITVSRRNVIFMLGLLRSSILEGCTLYYGNADHKVNRVCLMAKEMGAKCSMERNSSTVTHLVSFEDDAEDITWALQEKKFLVNPRWIAAAYCSWKRQPEEDFPIEKTLYNLFDGIEKCH</sequence>
<name>A0A1Q3CXE4_CEPFO</name>
<evidence type="ECO:0000313" key="11">
    <source>
        <dbReference type="Proteomes" id="UP000187406"/>
    </source>
</evidence>
<dbReference type="SUPFAM" id="SSF52113">
    <property type="entry name" value="BRCT domain"/>
    <property type="match status" value="1"/>
</dbReference>
<evidence type="ECO:0000256" key="1">
    <source>
        <dbReference type="ARBA" id="ARBA00004123"/>
    </source>
</evidence>
<dbReference type="PROSITE" id="PS50969">
    <property type="entry name" value="FCP1"/>
    <property type="match status" value="1"/>
</dbReference>
<dbReference type="GO" id="GO:0005634">
    <property type="term" value="C:nucleus"/>
    <property type="evidence" value="ECO:0007669"/>
    <property type="project" value="UniProtKB-SubCell"/>
</dbReference>
<evidence type="ECO:0000256" key="7">
    <source>
        <dbReference type="SAM" id="MobiDB-lite"/>
    </source>
</evidence>
<dbReference type="GO" id="GO:0008420">
    <property type="term" value="F:RNA polymerase II CTD heptapeptide repeat phosphatase activity"/>
    <property type="evidence" value="ECO:0007669"/>
    <property type="project" value="UniProtKB-UniRule"/>
</dbReference>
<dbReference type="AlphaFoldDB" id="A0A1Q3CXE4"/>
<dbReference type="NCBIfam" id="TIGR02250">
    <property type="entry name" value="FCP1_euk"/>
    <property type="match status" value="1"/>
</dbReference>
<dbReference type="Pfam" id="PF03031">
    <property type="entry name" value="NIF"/>
    <property type="match status" value="1"/>
</dbReference>
<feature type="region of interest" description="Disordered" evidence="7">
    <location>
        <begin position="1"/>
        <end position="23"/>
    </location>
</feature>
<evidence type="ECO:0000256" key="6">
    <source>
        <dbReference type="RuleBase" id="RU366066"/>
    </source>
</evidence>
<dbReference type="SUPFAM" id="SSF56784">
    <property type="entry name" value="HAD-like"/>
    <property type="match status" value="1"/>
</dbReference>
<comment type="catalytic activity">
    <reaction evidence="4 6">
        <text>O-phospho-L-seryl-[protein] + H2O = L-seryl-[protein] + phosphate</text>
        <dbReference type="Rhea" id="RHEA:20629"/>
        <dbReference type="Rhea" id="RHEA-COMP:9863"/>
        <dbReference type="Rhea" id="RHEA-COMP:11604"/>
        <dbReference type="ChEBI" id="CHEBI:15377"/>
        <dbReference type="ChEBI" id="CHEBI:29999"/>
        <dbReference type="ChEBI" id="CHEBI:43474"/>
        <dbReference type="ChEBI" id="CHEBI:83421"/>
        <dbReference type="EC" id="3.1.3.16"/>
    </reaction>
</comment>
<dbReference type="InterPro" id="IPR011947">
    <property type="entry name" value="FCP1_euk"/>
</dbReference>
<dbReference type="InParanoid" id="A0A1Q3CXE4"/>
<organism evidence="10 11">
    <name type="scientific">Cephalotus follicularis</name>
    <name type="common">Albany pitcher plant</name>
    <dbReference type="NCBI Taxonomy" id="3775"/>
    <lineage>
        <taxon>Eukaryota</taxon>
        <taxon>Viridiplantae</taxon>
        <taxon>Streptophyta</taxon>
        <taxon>Embryophyta</taxon>
        <taxon>Tracheophyta</taxon>
        <taxon>Spermatophyta</taxon>
        <taxon>Magnoliopsida</taxon>
        <taxon>eudicotyledons</taxon>
        <taxon>Gunneridae</taxon>
        <taxon>Pentapetalae</taxon>
        <taxon>rosids</taxon>
        <taxon>fabids</taxon>
        <taxon>Oxalidales</taxon>
        <taxon>Cephalotaceae</taxon>
        <taxon>Cephalotus</taxon>
    </lineage>
</organism>
<dbReference type="EMBL" id="BDDD01003394">
    <property type="protein sequence ID" value="GAV84889.1"/>
    <property type="molecule type" value="Genomic_DNA"/>
</dbReference>
<comment type="subcellular location">
    <subcellularLocation>
        <location evidence="1 6">Nucleus</location>
    </subcellularLocation>
</comment>
<evidence type="ECO:0000256" key="3">
    <source>
        <dbReference type="ARBA" id="ARBA00023242"/>
    </source>
</evidence>
<dbReference type="STRING" id="3775.A0A1Q3CXE4"/>
<dbReference type="InterPro" id="IPR036420">
    <property type="entry name" value="BRCT_dom_sf"/>
</dbReference>
<comment type="caution">
    <text evidence="10">The sequence shown here is derived from an EMBL/GenBank/DDBJ whole genome shotgun (WGS) entry which is preliminary data.</text>
</comment>
<evidence type="ECO:0000256" key="5">
    <source>
        <dbReference type="ARBA" id="ARBA00048336"/>
    </source>
</evidence>
<feature type="domain" description="BRCT" evidence="8">
    <location>
        <begin position="284"/>
        <end position="372"/>
    </location>
</feature>
<proteinExistence type="predicted"/>
<evidence type="ECO:0000256" key="4">
    <source>
        <dbReference type="ARBA" id="ARBA00047761"/>
    </source>
</evidence>
<dbReference type="Gene3D" id="3.40.50.10190">
    <property type="entry name" value="BRCT domain"/>
    <property type="match status" value="1"/>
</dbReference>
<dbReference type="PANTHER" id="PTHR23081">
    <property type="entry name" value="RNA POLYMERASE II CTD PHOSPHATASE"/>
    <property type="match status" value="1"/>
</dbReference>
<protein>
    <recommendedName>
        <fullName evidence="6">RNA polymerase II C-terminal domain phosphatase-like</fullName>
        <ecNumber evidence="6">3.1.3.16</ecNumber>
    </recommendedName>
</protein>
<gene>
    <name evidence="10" type="ORF">CFOL_v3_28331</name>
</gene>
<dbReference type="Gene3D" id="3.40.50.1000">
    <property type="entry name" value="HAD superfamily/HAD-like"/>
    <property type="match status" value="1"/>
</dbReference>
<dbReference type="OrthoDB" id="10249888at2759"/>